<accession>B8AJ82</accession>
<dbReference type="AlphaFoldDB" id="B8AJ82"/>
<keyword evidence="2" id="KW-1185">Reference proteome</keyword>
<evidence type="ECO:0000313" key="1">
    <source>
        <dbReference type="EMBL" id="EEC72643.1"/>
    </source>
</evidence>
<protein>
    <submittedName>
        <fullName evidence="1">Uncharacterized protein</fullName>
    </submittedName>
</protein>
<reference evidence="1 2" key="1">
    <citation type="journal article" date="2005" name="PLoS Biol.">
        <title>The genomes of Oryza sativa: a history of duplications.</title>
        <authorList>
            <person name="Yu J."/>
            <person name="Wang J."/>
            <person name="Lin W."/>
            <person name="Li S."/>
            <person name="Li H."/>
            <person name="Zhou J."/>
            <person name="Ni P."/>
            <person name="Dong W."/>
            <person name="Hu S."/>
            <person name="Zeng C."/>
            <person name="Zhang J."/>
            <person name="Zhang Y."/>
            <person name="Li R."/>
            <person name="Xu Z."/>
            <person name="Li S."/>
            <person name="Li X."/>
            <person name="Zheng H."/>
            <person name="Cong L."/>
            <person name="Lin L."/>
            <person name="Yin J."/>
            <person name="Geng J."/>
            <person name="Li G."/>
            <person name="Shi J."/>
            <person name="Liu J."/>
            <person name="Lv H."/>
            <person name="Li J."/>
            <person name="Wang J."/>
            <person name="Deng Y."/>
            <person name="Ran L."/>
            <person name="Shi X."/>
            <person name="Wang X."/>
            <person name="Wu Q."/>
            <person name="Li C."/>
            <person name="Ren X."/>
            <person name="Wang J."/>
            <person name="Wang X."/>
            <person name="Li D."/>
            <person name="Liu D."/>
            <person name="Zhang X."/>
            <person name="Ji Z."/>
            <person name="Zhao W."/>
            <person name="Sun Y."/>
            <person name="Zhang Z."/>
            <person name="Bao J."/>
            <person name="Han Y."/>
            <person name="Dong L."/>
            <person name="Ji J."/>
            <person name="Chen P."/>
            <person name="Wu S."/>
            <person name="Liu J."/>
            <person name="Xiao Y."/>
            <person name="Bu D."/>
            <person name="Tan J."/>
            <person name="Yang L."/>
            <person name="Ye C."/>
            <person name="Zhang J."/>
            <person name="Xu J."/>
            <person name="Zhou Y."/>
            <person name="Yu Y."/>
            <person name="Zhang B."/>
            <person name="Zhuang S."/>
            <person name="Wei H."/>
            <person name="Liu B."/>
            <person name="Lei M."/>
            <person name="Yu H."/>
            <person name="Li Y."/>
            <person name="Xu H."/>
            <person name="Wei S."/>
            <person name="He X."/>
            <person name="Fang L."/>
            <person name="Zhang Z."/>
            <person name="Zhang Y."/>
            <person name="Huang X."/>
            <person name="Su Z."/>
            <person name="Tong W."/>
            <person name="Li J."/>
            <person name="Tong Z."/>
            <person name="Li S."/>
            <person name="Ye J."/>
            <person name="Wang L."/>
            <person name="Fang L."/>
            <person name="Lei T."/>
            <person name="Chen C."/>
            <person name="Chen H."/>
            <person name="Xu Z."/>
            <person name="Li H."/>
            <person name="Huang H."/>
            <person name="Zhang F."/>
            <person name="Xu H."/>
            <person name="Li N."/>
            <person name="Zhao C."/>
            <person name="Li S."/>
            <person name="Dong L."/>
            <person name="Huang Y."/>
            <person name="Li L."/>
            <person name="Xi Y."/>
            <person name="Qi Q."/>
            <person name="Li W."/>
            <person name="Zhang B."/>
            <person name="Hu W."/>
            <person name="Zhang Y."/>
            <person name="Tian X."/>
            <person name="Jiao Y."/>
            <person name="Liang X."/>
            <person name="Jin J."/>
            <person name="Gao L."/>
            <person name="Zheng W."/>
            <person name="Hao B."/>
            <person name="Liu S."/>
            <person name="Wang W."/>
            <person name="Yuan L."/>
            <person name="Cao M."/>
            <person name="McDermott J."/>
            <person name="Samudrala R."/>
            <person name="Wang J."/>
            <person name="Wong G.K."/>
            <person name="Yang H."/>
        </authorList>
    </citation>
    <scope>NUCLEOTIDE SEQUENCE [LARGE SCALE GENOMIC DNA]</scope>
    <source>
        <strain evidence="2">cv. 93-11</strain>
    </source>
</reference>
<dbReference type="PROSITE" id="PS51257">
    <property type="entry name" value="PROKAR_LIPOPROTEIN"/>
    <property type="match status" value="1"/>
</dbReference>
<dbReference type="Gramene" id="BGIOSGA007701-TA">
    <property type="protein sequence ID" value="BGIOSGA007701-PA"/>
    <property type="gene ID" value="BGIOSGA007701"/>
</dbReference>
<dbReference type="Proteomes" id="UP000007015">
    <property type="component" value="Chromosome 2"/>
</dbReference>
<evidence type="ECO:0000313" key="2">
    <source>
        <dbReference type="Proteomes" id="UP000007015"/>
    </source>
</evidence>
<dbReference type="HOGENOM" id="CLU_1456732_0_0_1"/>
<proteinExistence type="predicted"/>
<sequence>MFLRLESYGEAKAWVWQNLSYFCANYAGGGCHHDNWASTAREATECKRWRLAVAWRRLSASTREEGCSSFAASGFGVTAEGICGIAGMEGTGRSVVRCLIWLTRRSAYLLASAVISRELVVVSEKISLNFFAVSNIIANECVAASAVSLFPYYCYGYLVPHGMTVPLTPSRHTSALLPSVLPRKKD</sequence>
<gene>
    <name evidence="1" type="ORF">OsI_06160</name>
</gene>
<name>B8AJ82_ORYSI</name>
<organism evidence="1 2">
    <name type="scientific">Oryza sativa subsp. indica</name>
    <name type="common">Rice</name>
    <dbReference type="NCBI Taxonomy" id="39946"/>
    <lineage>
        <taxon>Eukaryota</taxon>
        <taxon>Viridiplantae</taxon>
        <taxon>Streptophyta</taxon>
        <taxon>Embryophyta</taxon>
        <taxon>Tracheophyta</taxon>
        <taxon>Spermatophyta</taxon>
        <taxon>Magnoliopsida</taxon>
        <taxon>Liliopsida</taxon>
        <taxon>Poales</taxon>
        <taxon>Poaceae</taxon>
        <taxon>BOP clade</taxon>
        <taxon>Oryzoideae</taxon>
        <taxon>Oryzeae</taxon>
        <taxon>Oryzinae</taxon>
        <taxon>Oryza</taxon>
        <taxon>Oryza sativa</taxon>
    </lineage>
</organism>
<dbReference type="EMBL" id="CM000127">
    <property type="protein sequence ID" value="EEC72643.1"/>
    <property type="molecule type" value="Genomic_DNA"/>
</dbReference>